<keyword evidence="2" id="KW-0808">Transferase</keyword>
<evidence type="ECO:0000259" key="1">
    <source>
        <dbReference type="Pfam" id="PF13480"/>
    </source>
</evidence>
<sequence length="386" mass="42833">MRIDAMLESGDFSIRAAHDPTEVEVEWRTLQENAFGTLFTSYDWLSSWQHHVGRTRGIEALIVVGTIEGKPAFLLPLGLMRAAGGTVTIARFLADFHGNQNSGLWRRDILAGIHGRTLRKALISIGRHHGIDLFDLKYVPAEINGRVHPLVDQASIESLNAIHALPLTPDFDALYKARRSSSARKKLRTKEKKLGEIGPVRIERARDAATALSFLDTLIAQRSARQESSGIPNVFEPEDVRAFLSEQLTKALDDGSDSFMIHALIVGDAVKATYLSGLQFDRFHAYTNSISEDVAACSPGDILLNHVIAEACTLGAEAFDFGLGAERYKTAWADKEVLMDVEIPVTLKGRCAEMSVRALRNGKRYIRNSPRLWAIVRRLRRLGLPL</sequence>
<comment type="caution">
    <text evidence="2">The sequence shown here is derived from an EMBL/GenBank/DDBJ whole genome shotgun (WGS) entry which is preliminary data.</text>
</comment>
<evidence type="ECO:0000313" key="2">
    <source>
        <dbReference type="EMBL" id="MBA4610233.1"/>
    </source>
</evidence>
<dbReference type="SUPFAM" id="SSF55729">
    <property type="entry name" value="Acyl-CoA N-acyltransferases (Nat)"/>
    <property type="match status" value="1"/>
</dbReference>
<dbReference type="Proteomes" id="UP000559404">
    <property type="component" value="Unassembled WGS sequence"/>
</dbReference>
<reference evidence="2 3" key="1">
    <citation type="submission" date="2020-07" db="EMBL/GenBank/DDBJ databases">
        <authorList>
            <person name="Li M."/>
        </authorList>
    </citation>
    <scope>NUCLEOTIDE SEQUENCE [LARGE SCALE GENOMIC DNA]</scope>
    <source>
        <strain evidence="2 3">DSM 23284</strain>
    </source>
</reference>
<proteinExistence type="predicted"/>
<dbReference type="Pfam" id="PF13480">
    <property type="entry name" value="Acetyltransf_6"/>
    <property type="match status" value="1"/>
</dbReference>
<dbReference type="InterPro" id="IPR038740">
    <property type="entry name" value="BioF2-like_GNAT_dom"/>
</dbReference>
<keyword evidence="3" id="KW-1185">Reference proteome</keyword>
<dbReference type="EMBL" id="JACEON010000001">
    <property type="protein sequence ID" value="MBA4610233.1"/>
    <property type="molecule type" value="Genomic_DNA"/>
</dbReference>
<gene>
    <name evidence="2" type="ORF">H1W37_01110</name>
</gene>
<dbReference type="RefSeq" id="WP_181758419.1">
    <property type="nucleotide sequence ID" value="NZ_BMCR01000001.1"/>
</dbReference>
<accession>A0A838XT95</accession>
<name>A0A838XT95_9HYPH</name>
<dbReference type="InterPro" id="IPR016181">
    <property type="entry name" value="Acyl_CoA_acyltransferase"/>
</dbReference>
<reference evidence="2 3" key="2">
    <citation type="submission" date="2020-08" db="EMBL/GenBank/DDBJ databases">
        <title>Stappia taiwanensis sp. nov., isolated from a coastal thermal spring.</title>
        <authorList>
            <person name="Kampfer P."/>
        </authorList>
    </citation>
    <scope>NUCLEOTIDE SEQUENCE [LARGE SCALE GENOMIC DNA]</scope>
    <source>
        <strain evidence="2 3">DSM 23284</strain>
    </source>
</reference>
<evidence type="ECO:0000313" key="3">
    <source>
        <dbReference type="Proteomes" id="UP000559404"/>
    </source>
</evidence>
<dbReference type="AlphaFoldDB" id="A0A838XT95"/>
<feature type="domain" description="BioF2-like acetyltransferase" evidence="1">
    <location>
        <begin position="181"/>
        <end position="329"/>
    </location>
</feature>
<dbReference type="Gene3D" id="3.40.630.30">
    <property type="match status" value="1"/>
</dbReference>
<organism evidence="2 3">
    <name type="scientific">Stappia taiwanensis</name>
    <dbReference type="NCBI Taxonomy" id="992267"/>
    <lineage>
        <taxon>Bacteria</taxon>
        <taxon>Pseudomonadati</taxon>
        <taxon>Pseudomonadota</taxon>
        <taxon>Alphaproteobacteria</taxon>
        <taxon>Hyphomicrobiales</taxon>
        <taxon>Stappiaceae</taxon>
        <taxon>Stappia</taxon>
    </lineage>
</organism>
<dbReference type="GO" id="GO:0016740">
    <property type="term" value="F:transferase activity"/>
    <property type="evidence" value="ECO:0007669"/>
    <property type="project" value="UniProtKB-KW"/>
</dbReference>
<protein>
    <submittedName>
        <fullName evidence="2">GNAT family N-acetyltransferase</fullName>
    </submittedName>
</protein>